<keyword evidence="2" id="KW-1185">Reference proteome</keyword>
<reference evidence="1 2" key="1">
    <citation type="submission" date="2014-06" db="EMBL/GenBank/DDBJ databases">
        <title>Evolutionary Origins and Diversification of the Mycorrhizal Mutualists.</title>
        <authorList>
            <consortium name="DOE Joint Genome Institute"/>
            <consortium name="Mycorrhizal Genomics Consortium"/>
            <person name="Kohler A."/>
            <person name="Kuo A."/>
            <person name="Nagy L.G."/>
            <person name="Floudas D."/>
            <person name="Copeland A."/>
            <person name="Barry K.W."/>
            <person name="Cichocki N."/>
            <person name="Veneault-Fourrey C."/>
            <person name="LaButti K."/>
            <person name="Lindquist E.A."/>
            <person name="Lipzen A."/>
            <person name="Lundell T."/>
            <person name="Morin E."/>
            <person name="Murat C."/>
            <person name="Riley R."/>
            <person name="Ohm R."/>
            <person name="Sun H."/>
            <person name="Tunlid A."/>
            <person name="Henrissat B."/>
            <person name="Grigoriev I.V."/>
            <person name="Hibbett D.S."/>
            <person name="Martin F."/>
        </authorList>
    </citation>
    <scope>NUCLEOTIDE SEQUENCE [LARGE SCALE GENOMIC DNA]</scope>
    <source>
        <strain evidence="1 2">SS14</strain>
    </source>
</reference>
<dbReference type="HOGENOM" id="CLU_1349647_0_0_1"/>
<gene>
    <name evidence="1" type="ORF">M422DRAFT_50893</name>
</gene>
<organism evidence="1 2">
    <name type="scientific">Sphaerobolus stellatus (strain SS14)</name>
    <dbReference type="NCBI Taxonomy" id="990650"/>
    <lineage>
        <taxon>Eukaryota</taxon>
        <taxon>Fungi</taxon>
        <taxon>Dikarya</taxon>
        <taxon>Basidiomycota</taxon>
        <taxon>Agaricomycotina</taxon>
        <taxon>Agaricomycetes</taxon>
        <taxon>Phallomycetidae</taxon>
        <taxon>Geastrales</taxon>
        <taxon>Sphaerobolaceae</taxon>
        <taxon>Sphaerobolus</taxon>
    </lineage>
</organism>
<dbReference type="EMBL" id="KN837175">
    <property type="protein sequence ID" value="KIJ36757.1"/>
    <property type="molecule type" value="Genomic_DNA"/>
</dbReference>
<protein>
    <submittedName>
        <fullName evidence="1">Uncharacterized protein</fullName>
    </submittedName>
</protein>
<sequence>MIFQQSNGDICIFEVHGYQLLIARYEAQGFIHHGVYQYHGMNYHVLRPSAAMYNTHTSVNLSGNIESSHPSANSALTYGNNTSTILQGNYNTEVNFTPPPPGVNTFSDSLTYHYTSDIPTTTWSNQGNFSFQPSQVRSMSAFDHSSAISLLFEAADGTESSGSDLARPPDPQPVGSFTEVLKNRLVTRLPSGSYYCVYWYGLS</sequence>
<accession>A0A0C9V505</accession>
<name>A0A0C9V505_SPHS4</name>
<evidence type="ECO:0000313" key="2">
    <source>
        <dbReference type="Proteomes" id="UP000054279"/>
    </source>
</evidence>
<proteinExistence type="predicted"/>
<dbReference type="AlphaFoldDB" id="A0A0C9V505"/>
<evidence type="ECO:0000313" key="1">
    <source>
        <dbReference type="EMBL" id="KIJ36757.1"/>
    </source>
</evidence>
<dbReference type="Proteomes" id="UP000054279">
    <property type="component" value="Unassembled WGS sequence"/>
</dbReference>